<comment type="similarity">
    <text evidence="1">Belongs to the thymidylate synthase family.</text>
</comment>
<dbReference type="RefSeq" id="YP_009873969.1">
    <property type="nucleotide sequence ID" value="NC_049340.1"/>
</dbReference>
<dbReference type="Pfam" id="PF00303">
    <property type="entry name" value="Thymidylat_synt"/>
    <property type="match status" value="1"/>
</dbReference>
<evidence type="ECO:0000256" key="1">
    <source>
        <dbReference type="ARBA" id="ARBA00009972"/>
    </source>
</evidence>
<dbReference type="GeneID" id="55803090"/>
<dbReference type="InterPro" id="IPR023451">
    <property type="entry name" value="Thymidate_synth/dCMP_Mease_dom"/>
</dbReference>
<dbReference type="Proteomes" id="UP000422648">
    <property type="component" value="Segment"/>
</dbReference>
<accession>A0A5S9BZ76</accession>
<evidence type="ECO:0000313" key="7">
    <source>
        <dbReference type="Proteomes" id="UP000422648"/>
    </source>
</evidence>
<name>A0A5S9BZ76_9CAUD</name>
<dbReference type="GO" id="GO:0006231">
    <property type="term" value="P:dTMP biosynthetic process"/>
    <property type="evidence" value="ECO:0007669"/>
    <property type="project" value="InterPro"/>
</dbReference>
<dbReference type="InterPro" id="IPR000398">
    <property type="entry name" value="Thymidylate_synthase"/>
</dbReference>
<dbReference type="KEGG" id="vg:55803090"/>
<feature type="domain" description="Thymidylate synthase/dCMP hydroxymethylase" evidence="5">
    <location>
        <begin position="3"/>
        <end position="527"/>
    </location>
</feature>
<dbReference type="InterPro" id="IPR045097">
    <property type="entry name" value="Thymidate_synth/dCMP_Mease"/>
</dbReference>
<proteinExistence type="inferred from homology"/>
<evidence type="ECO:0000256" key="2">
    <source>
        <dbReference type="ARBA" id="ARBA00011947"/>
    </source>
</evidence>
<keyword evidence="7" id="KW-1185">Reference proteome</keyword>
<organism evidence="6 7">
    <name type="scientific">Tenacibaculum phage PTm1</name>
    <dbReference type="NCBI Taxonomy" id="2547425"/>
    <lineage>
        <taxon>Viruses</taxon>
        <taxon>Duplodnaviria</taxon>
        <taxon>Heunggongvirae</taxon>
        <taxon>Uroviricota</taxon>
        <taxon>Caudoviricetes</taxon>
        <taxon>Shirahamavirus</taxon>
        <taxon>Shirahamavirus PTm1</taxon>
    </lineage>
</organism>
<dbReference type="HAMAP" id="MF_00008">
    <property type="entry name" value="Thymidy_synth_bact"/>
    <property type="match status" value="1"/>
</dbReference>
<dbReference type="PANTHER" id="PTHR11548:SF1">
    <property type="entry name" value="THYMIDYLATE SYNTHASE 1"/>
    <property type="match status" value="1"/>
</dbReference>
<keyword evidence="3 6" id="KW-0489">Methyltransferase</keyword>
<dbReference type="EC" id="2.1.1.45" evidence="2"/>
<dbReference type="SUPFAM" id="SSF55831">
    <property type="entry name" value="Thymidylate synthase/dCMP hydroxymethylase"/>
    <property type="match status" value="2"/>
</dbReference>
<dbReference type="GO" id="GO:0032259">
    <property type="term" value="P:methylation"/>
    <property type="evidence" value="ECO:0007669"/>
    <property type="project" value="UniProtKB-KW"/>
</dbReference>
<evidence type="ECO:0000256" key="3">
    <source>
        <dbReference type="ARBA" id="ARBA00022603"/>
    </source>
</evidence>
<evidence type="ECO:0000256" key="4">
    <source>
        <dbReference type="ARBA" id="ARBA00022679"/>
    </source>
</evidence>
<sequence>MKQNLDILRYILENGDEKSDRTGVGTISCFGLQMQPIDLRKGFPIETTKKIFFDSVIHENLWFLMGTDRIDYLEENGVSIWRDWCPISGKYFRDKRVIGLVGKKKDKTFKLVKDFKYPTEFRKDESSIDYHLAGIWHKMMNRCYNKKSHNYRFYGGKGVTVHNDWQDCETFIRESKEIFNWDNKLEDWNDYQLDKDYYSSNYYSKETCIWLHRLENSIYTTEFKPFKLIINGKSITCLTTKEAEIKSGIPWTNLNRWSNNGISDRCDLKYRWIKNIKIEYLPKYKTRNYRLLFRIGSVGAMYGVQWNKWKTSDGKEINQIQNMIDRLKNNPDCRRNIVTSWNPETVPVDGLSFEENIANGKGALANCHGFFQVYTAKVFGSERMELFKKEYPDKYMKEVYEDVPQSKFDEYLDSVGFPSRYLDMKMYQRSCDAFIGKFFNTAGYSLLMHMIGQVVNMIPRYFIHSFGDVHIYKNHIEQVKLQLSRDERPIPTLKLNKDIKNIYDFKFEDIELIGYDPHPWIKAPIAI</sequence>
<dbReference type="InterPro" id="IPR036926">
    <property type="entry name" value="Thymidate_synth/dCMP_Mease_sf"/>
</dbReference>
<reference evidence="6 7" key="1">
    <citation type="journal article" date="2019" name="Arch. Virol.">
        <title>A novel jumbo Tenacibaculum maritimum lytic phage with head-fiber-like appendages.</title>
        <authorList>
            <person name="Kawato Y."/>
            <person name="Istiqomah I."/>
            <person name="Gaafar A.Y."/>
            <person name="Hanaoka M."/>
            <person name="Ishimaru K."/>
            <person name="Yasuike M."/>
            <person name="Nishiki I."/>
            <person name="Nakamura Y."/>
            <person name="Fujiwara A."/>
            <person name="Nakai T."/>
        </authorList>
    </citation>
    <scope>NUCLEOTIDE SEQUENCE [LARGE SCALE GENOMIC DNA]</scope>
    <source>
        <strain evidence="6 7">PTm1</strain>
    </source>
</reference>
<dbReference type="EMBL" id="AP019524">
    <property type="protein sequence ID" value="BBI90677.1"/>
    <property type="molecule type" value="Genomic_DNA"/>
</dbReference>
<protein>
    <recommendedName>
        <fullName evidence="2">thymidylate synthase</fullName>
        <ecNumber evidence="2">2.1.1.45</ecNumber>
    </recommendedName>
</protein>
<keyword evidence="4" id="KW-0808">Transferase</keyword>
<evidence type="ECO:0000259" key="5">
    <source>
        <dbReference type="Pfam" id="PF00303"/>
    </source>
</evidence>
<dbReference type="Gene3D" id="3.30.572.10">
    <property type="entry name" value="Thymidylate synthase/dCMP hydroxymethylase domain"/>
    <property type="match status" value="2"/>
</dbReference>
<dbReference type="GO" id="GO:0004799">
    <property type="term" value="F:thymidylate synthase activity"/>
    <property type="evidence" value="ECO:0007669"/>
    <property type="project" value="UniProtKB-EC"/>
</dbReference>
<dbReference type="PANTHER" id="PTHR11548">
    <property type="entry name" value="THYMIDYLATE SYNTHASE 1"/>
    <property type="match status" value="1"/>
</dbReference>
<dbReference type="NCBIfam" id="TIGR03284">
    <property type="entry name" value="thym_sym"/>
    <property type="match status" value="1"/>
</dbReference>
<evidence type="ECO:0000313" key="6">
    <source>
        <dbReference type="EMBL" id="BBI90677.1"/>
    </source>
</evidence>